<dbReference type="NCBIfam" id="NF009682">
    <property type="entry name" value="PRK13203.1"/>
    <property type="match status" value="1"/>
</dbReference>
<dbReference type="PANTHER" id="PTHR33569">
    <property type="entry name" value="UREASE"/>
    <property type="match status" value="1"/>
</dbReference>
<comment type="subcellular location">
    <subcellularLocation>
        <location evidence="3">Cytoplasm</location>
    </subcellularLocation>
</comment>
<dbReference type="InterPro" id="IPR036461">
    <property type="entry name" value="Urease_betasu_sf"/>
</dbReference>
<organism evidence="4 5">
    <name type="scientific">Ureaplasma diversum NCTC 246</name>
    <dbReference type="NCBI Taxonomy" id="1188241"/>
    <lineage>
        <taxon>Bacteria</taxon>
        <taxon>Bacillati</taxon>
        <taxon>Mycoplasmatota</taxon>
        <taxon>Mycoplasmoidales</taxon>
        <taxon>Mycoplasmoidaceae</taxon>
        <taxon>Ureaplasma</taxon>
    </lineage>
</organism>
<proteinExistence type="inferred from homology"/>
<dbReference type="SUPFAM" id="SSF51278">
    <property type="entry name" value="Urease, beta-subunit"/>
    <property type="match status" value="1"/>
</dbReference>
<accession>A0A084EWM1</accession>
<comment type="similarity">
    <text evidence="3">Belongs to the urease beta subunit family.</text>
</comment>
<dbReference type="GO" id="GO:0043419">
    <property type="term" value="P:urea catabolic process"/>
    <property type="evidence" value="ECO:0007669"/>
    <property type="project" value="UniProtKB-UniRule"/>
</dbReference>
<dbReference type="InterPro" id="IPR050069">
    <property type="entry name" value="Urease_subunit"/>
</dbReference>
<evidence type="ECO:0000256" key="2">
    <source>
        <dbReference type="ARBA" id="ARBA00047778"/>
    </source>
</evidence>
<comment type="subunit">
    <text evidence="3">Heterotrimer of UreA (gamma), UreB (beta) and UreC (alpha) subunits. Three heterotrimers associate to form the active enzyme.</text>
</comment>
<dbReference type="HAMAP" id="MF_01954">
    <property type="entry name" value="Urease_beta"/>
    <property type="match status" value="1"/>
</dbReference>
<protein>
    <recommendedName>
        <fullName evidence="3">Urease subunit beta</fullName>
        <ecNumber evidence="3">3.5.1.5</ecNumber>
    </recommendedName>
    <alternativeName>
        <fullName evidence="3">Urea amidohydrolase subunit beta</fullName>
    </alternativeName>
</protein>
<evidence type="ECO:0000313" key="5">
    <source>
        <dbReference type="Proteomes" id="UP000028537"/>
    </source>
</evidence>
<dbReference type="EC" id="3.5.1.5" evidence="3"/>
<dbReference type="Gene3D" id="2.10.150.10">
    <property type="entry name" value="Urease, beta subunit"/>
    <property type="match status" value="1"/>
</dbReference>
<sequence>MAGGSNLYTPGKLVPGALKLADGEIAMNEGRKEVRVNVKNTGDRPIQVGSHFHLYETNTALIFYDEKGNEDKERKVAYGRRFDIPSGTAVRFEPGDMKEVPLIDLAGTREVWGVNGKINGKLK</sequence>
<dbReference type="OrthoDB" id="9797217at2"/>
<evidence type="ECO:0000256" key="3">
    <source>
        <dbReference type="HAMAP-Rule" id="MF_01954"/>
    </source>
</evidence>
<name>A0A084EWM1_9BACT</name>
<dbReference type="Proteomes" id="UP000028537">
    <property type="component" value="Unassembled WGS sequence"/>
</dbReference>
<dbReference type="InterPro" id="IPR002019">
    <property type="entry name" value="Urease_beta-like"/>
</dbReference>
<dbReference type="eggNOG" id="COG0832">
    <property type="taxonomic scope" value="Bacteria"/>
</dbReference>
<evidence type="ECO:0000256" key="1">
    <source>
        <dbReference type="ARBA" id="ARBA00022801"/>
    </source>
</evidence>
<dbReference type="NCBIfam" id="TIGR00192">
    <property type="entry name" value="urease_beta"/>
    <property type="match status" value="1"/>
</dbReference>
<evidence type="ECO:0000313" key="4">
    <source>
        <dbReference type="EMBL" id="KEZ22363.1"/>
    </source>
</evidence>
<dbReference type="UniPathway" id="UPA00258">
    <property type="reaction ID" value="UER00370"/>
</dbReference>
<reference evidence="4 5" key="1">
    <citation type="submission" date="2014-02" db="EMBL/GenBank/DDBJ databases">
        <title>Genome sequence of Ureaplasma diversum strain 246.</title>
        <authorList>
            <person name="Sirand-Pugnet P."/>
            <person name="Breton M."/>
            <person name="Dordet-Frisoni E."/>
            <person name="Baranowski E."/>
            <person name="Barre A."/>
            <person name="Couture C."/>
            <person name="Dupuy V."/>
            <person name="Gaurivaud P."/>
            <person name="Jacob D."/>
            <person name="Lemaitre C."/>
            <person name="Manso-Silvan L."/>
            <person name="Nikolski M."/>
            <person name="Nouvel L.-X."/>
            <person name="Poumarat F."/>
            <person name="Tardy F."/>
            <person name="Thebault P."/>
            <person name="Theil S."/>
            <person name="Citti C."/>
            <person name="Thiaucourt F."/>
            <person name="Blanchard A."/>
        </authorList>
    </citation>
    <scope>NUCLEOTIDE SEQUENCE [LARGE SCALE GENOMIC DNA]</scope>
    <source>
        <strain evidence="4 5">NCTC 246</strain>
    </source>
</reference>
<keyword evidence="5" id="KW-1185">Reference proteome</keyword>
<dbReference type="Pfam" id="PF00699">
    <property type="entry name" value="Urease_beta"/>
    <property type="match status" value="1"/>
</dbReference>
<dbReference type="PANTHER" id="PTHR33569:SF1">
    <property type="entry name" value="UREASE"/>
    <property type="match status" value="1"/>
</dbReference>
<dbReference type="RefSeq" id="WP_038103387.1">
    <property type="nucleotide sequence ID" value="NZ_JFDP01000081.1"/>
</dbReference>
<dbReference type="CDD" id="cd00407">
    <property type="entry name" value="Urease_beta"/>
    <property type="match status" value="1"/>
</dbReference>
<dbReference type="GO" id="GO:0009039">
    <property type="term" value="F:urease activity"/>
    <property type="evidence" value="ECO:0007669"/>
    <property type="project" value="UniProtKB-UniRule"/>
</dbReference>
<dbReference type="EMBL" id="JFDP01000081">
    <property type="protein sequence ID" value="KEZ22363.1"/>
    <property type="molecule type" value="Genomic_DNA"/>
</dbReference>
<gene>
    <name evidence="3 4" type="primary">ureB</name>
    <name evidence="4" type="ORF">UDIV_6350</name>
</gene>
<comment type="caution">
    <text evidence="4">The sequence shown here is derived from an EMBL/GenBank/DDBJ whole genome shotgun (WGS) entry which is preliminary data.</text>
</comment>
<comment type="catalytic activity">
    <reaction evidence="2 3">
        <text>urea + 2 H2O + H(+) = hydrogencarbonate + 2 NH4(+)</text>
        <dbReference type="Rhea" id="RHEA:20557"/>
        <dbReference type="ChEBI" id="CHEBI:15377"/>
        <dbReference type="ChEBI" id="CHEBI:15378"/>
        <dbReference type="ChEBI" id="CHEBI:16199"/>
        <dbReference type="ChEBI" id="CHEBI:17544"/>
        <dbReference type="ChEBI" id="CHEBI:28938"/>
        <dbReference type="EC" id="3.5.1.5"/>
    </reaction>
</comment>
<comment type="pathway">
    <text evidence="3">Nitrogen metabolism; urea degradation; CO(2) and NH(3) from urea (urease route): step 1/1.</text>
</comment>
<dbReference type="GO" id="GO:0035550">
    <property type="term" value="C:urease complex"/>
    <property type="evidence" value="ECO:0007669"/>
    <property type="project" value="InterPro"/>
</dbReference>
<keyword evidence="1 3" id="KW-0378">Hydrolase</keyword>
<keyword evidence="3" id="KW-0963">Cytoplasm</keyword>
<dbReference type="AlphaFoldDB" id="A0A084EWM1"/>